<organism evidence="4 5">
    <name type="scientific">Arcanobacterium hippocoleae</name>
    <dbReference type="NCBI Taxonomy" id="149017"/>
    <lineage>
        <taxon>Bacteria</taxon>
        <taxon>Bacillati</taxon>
        <taxon>Actinomycetota</taxon>
        <taxon>Actinomycetes</taxon>
        <taxon>Actinomycetales</taxon>
        <taxon>Actinomycetaceae</taxon>
        <taxon>Arcanobacterium</taxon>
    </lineage>
</organism>
<dbReference type="GO" id="GO:0032259">
    <property type="term" value="P:methylation"/>
    <property type="evidence" value="ECO:0007669"/>
    <property type="project" value="UniProtKB-KW"/>
</dbReference>
<keyword evidence="5" id="KW-1185">Reference proteome</keyword>
<dbReference type="Pfam" id="PF05175">
    <property type="entry name" value="MTS"/>
    <property type="match status" value="1"/>
</dbReference>
<dbReference type="InterPro" id="IPR029063">
    <property type="entry name" value="SAM-dependent_MTases_sf"/>
</dbReference>
<dbReference type="InterPro" id="IPR046977">
    <property type="entry name" value="RsmC/RlmG"/>
</dbReference>
<evidence type="ECO:0000313" key="4">
    <source>
        <dbReference type="EMBL" id="MDR6939022.1"/>
    </source>
</evidence>
<keyword evidence="2" id="KW-0808">Transferase</keyword>
<feature type="domain" description="Methyltransferase small" evidence="3">
    <location>
        <begin position="28"/>
        <end position="199"/>
    </location>
</feature>
<dbReference type="PANTHER" id="PTHR47816">
    <property type="entry name" value="RIBOSOMAL RNA SMALL SUBUNIT METHYLTRANSFERASE C"/>
    <property type="match status" value="1"/>
</dbReference>
<protein>
    <submittedName>
        <fullName evidence="4">16S rRNA G1207 methylase RsmC</fullName>
    </submittedName>
</protein>
<dbReference type="SUPFAM" id="SSF53335">
    <property type="entry name" value="S-adenosyl-L-methionine-dependent methyltransferases"/>
    <property type="match status" value="1"/>
</dbReference>
<name>A0ABU1T0Y0_9ACTO</name>
<evidence type="ECO:0000256" key="2">
    <source>
        <dbReference type="ARBA" id="ARBA00022679"/>
    </source>
</evidence>
<comment type="caution">
    <text evidence="4">The sequence shown here is derived from an EMBL/GenBank/DDBJ whole genome shotgun (WGS) entry which is preliminary data.</text>
</comment>
<keyword evidence="1 4" id="KW-0489">Methyltransferase</keyword>
<evidence type="ECO:0000256" key="1">
    <source>
        <dbReference type="ARBA" id="ARBA00022603"/>
    </source>
</evidence>
<sequence length="206" mass="22634">MNEHYFSTTSQAAKVEQTRIVTIQNHDFTVTTMPGVFSHDGLDKGTAVLFRKVPITTLPADAKVLDLGCGWGPISLALAQNYPTAEIFAADVNERAIDLCKRNLLSAGISCTVDFESALYDFFVDSGMKLDLIWSNPPIRIGKAELHELLLRWLALLSSSGVAYFVVQKNLGADSLLIWLNEQGFLTEKIGSAKGFRVISVRPQNS</sequence>
<dbReference type="PANTHER" id="PTHR47816:SF4">
    <property type="entry name" value="RIBOSOMAL RNA SMALL SUBUNIT METHYLTRANSFERASE C"/>
    <property type="match status" value="1"/>
</dbReference>
<reference evidence="4 5" key="1">
    <citation type="submission" date="2023-07" db="EMBL/GenBank/DDBJ databases">
        <title>Sequencing the genomes of 1000 actinobacteria strains.</title>
        <authorList>
            <person name="Klenk H.-P."/>
        </authorList>
    </citation>
    <scope>NUCLEOTIDE SEQUENCE [LARGE SCALE GENOMIC DNA]</scope>
    <source>
        <strain evidence="4 5">DSM 15539</strain>
    </source>
</reference>
<dbReference type="Proteomes" id="UP001266099">
    <property type="component" value="Unassembled WGS sequence"/>
</dbReference>
<dbReference type="EMBL" id="JAVDUJ010000001">
    <property type="protein sequence ID" value="MDR6939022.1"/>
    <property type="molecule type" value="Genomic_DNA"/>
</dbReference>
<dbReference type="RefSeq" id="WP_309955311.1">
    <property type="nucleotide sequence ID" value="NZ_JAVDUJ010000001.1"/>
</dbReference>
<dbReference type="GO" id="GO:0008168">
    <property type="term" value="F:methyltransferase activity"/>
    <property type="evidence" value="ECO:0007669"/>
    <property type="project" value="UniProtKB-KW"/>
</dbReference>
<accession>A0ABU1T0Y0</accession>
<dbReference type="CDD" id="cd02440">
    <property type="entry name" value="AdoMet_MTases"/>
    <property type="match status" value="1"/>
</dbReference>
<dbReference type="InterPro" id="IPR007848">
    <property type="entry name" value="Small_mtfrase_dom"/>
</dbReference>
<proteinExistence type="predicted"/>
<dbReference type="Gene3D" id="3.40.50.150">
    <property type="entry name" value="Vaccinia Virus protein VP39"/>
    <property type="match status" value="1"/>
</dbReference>
<evidence type="ECO:0000259" key="3">
    <source>
        <dbReference type="Pfam" id="PF05175"/>
    </source>
</evidence>
<gene>
    <name evidence="4" type="ORF">J2S36_000565</name>
</gene>
<evidence type="ECO:0000313" key="5">
    <source>
        <dbReference type="Proteomes" id="UP001266099"/>
    </source>
</evidence>